<dbReference type="InterPro" id="IPR055411">
    <property type="entry name" value="LRR_FXL15/At3g58940/PEG3-like"/>
</dbReference>
<dbReference type="CDD" id="cd22160">
    <property type="entry name" value="F-box_AtFBL13-like"/>
    <property type="match status" value="1"/>
</dbReference>
<dbReference type="Gramene" id="KQJ86071">
    <property type="protein sequence ID" value="KQJ86071"/>
    <property type="gene ID" value="BRADI_4g03107v3"/>
</dbReference>
<feature type="compositionally biased region" description="Basic and acidic residues" evidence="1">
    <location>
        <begin position="17"/>
        <end position="26"/>
    </location>
</feature>
<dbReference type="SMART" id="SM00579">
    <property type="entry name" value="FBD"/>
    <property type="match status" value="1"/>
</dbReference>
<dbReference type="HOGENOM" id="CLU_023151_0_1_1"/>
<dbReference type="InterPro" id="IPR036047">
    <property type="entry name" value="F-box-like_dom_sf"/>
</dbReference>
<dbReference type="EMBL" id="CM000883">
    <property type="protein sequence ID" value="KQJ86071.1"/>
    <property type="molecule type" value="Genomic_DNA"/>
</dbReference>
<name>I1IGZ4_BRADI</name>
<dbReference type="AlphaFoldDB" id="I1IGZ4"/>
<feature type="region of interest" description="Disordered" evidence="1">
    <location>
        <begin position="1"/>
        <end position="26"/>
    </location>
</feature>
<dbReference type="KEGG" id="bdi:100820856"/>
<gene>
    <name evidence="4" type="primary">LOC100820856</name>
    <name evidence="3" type="ORF">BRADI_4g03107v3</name>
</gene>
<reference evidence="3" key="2">
    <citation type="submission" date="2017-06" db="EMBL/GenBank/DDBJ databases">
        <title>WGS assembly of Brachypodium distachyon.</title>
        <authorList>
            <consortium name="The International Brachypodium Initiative"/>
            <person name="Lucas S."/>
            <person name="Harmon-Smith M."/>
            <person name="Lail K."/>
            <person name="Tice H."/>
            <person name="Grimwood J."/>
            <person name="Bruce D."/>
            <person name="Barry K."/>
            <person name="Shu S."/>
            <person name="Lindquist E."/>
            <person name="Wang M."/>
            <person name="Pitluck S."/>
            <person name="Vogel J.P."/>
            <person name="Garvin D.F."/>
            <person name="Mockler T.C."/>
            <person name="Schmutz J."/>
            <person name="Rokhsar D."/>
            <person name="Bevan M.W."/>
        </authorList>
    </citation>
    <scope>NUCLEOTIDE SEQUENCE</scope>
    <source>
        <strain evidence="3">Bd21</strain>
    </source>
</reference>
<reference evidence="3 4" key="1">
    <citation type="journal article" date="2010" name="Nature">
        <title>Genome sequencing and analysis of the model grass Brachypodium distachyon.</title>
        <authorList>
            <consortium name="International Brachypodium Initiative"/>
        </authorList>
    </citation>
    <scope>NUCLEOTIDE SEQUENCE [LARGE SCALE GENOMIC DNA]</scope>
    <source>
        <strain evidence="3 4">Bd21</strain>
    </source>
</reference>
<evidence type="ECO:0000259" key="2">
    <source>
        <dbReference type="SMART" id="SM00579"/>
    </source>
</evidence>
<dbReference type="OrthoDB" id="1939276at2759"/>
<dbReference type="eggNOG" id="ENOG502RRNZ">
    <property type="taxonomic scope" value="Eukaryota"/>
</dbReference>
<dbReference type="FunCoup" id="I1IGZ4">
    <property type="interactions" value="50"/>
</dbReference>
<dbReference type="InterPro" id="IPR055302">
    <property type="entry name" value="F-box_dom-containing"/>
</dbReference>
<evidence type="ECO:0000313" key="3">
    <source>
        <dbReference type="EMBL" id="KQJ86071.1"/>
    </source>
</evidence>
<dbReference type="SUPFAM" id="SSF81383">
    <property type="entry name" value="F-box domain"/>
    <property type="match status" value="1"/>
</dbReference>
<dbReference type="InterPro" id="IPR053781">
    <property type="entry name" value="F-box_AtFBL13-like"/>
</dbReference>
<dbReference type="Pfam" id="PF24758">
    <property type="entry name" value="LRR_At5g56370"/>
    <property type="match status" value="1"/>
</dbReference>
<dbReference type="GeneID" id="100820856"/>
<sequence length="475" mass="53979">MEAGCSSSKRTRLVSPGEHEDGEGIDRISDLPDAVLGEIISLLPTKEGSRTQILASRWRHLWHSAPLNLNYHGLPFDGDELAGIISDILSSHLGPGRYFCIPSYYLSDRAATLDVWLRSPALDNLQELDLSFTMNKWHLADFLLLVHRTPLMQQQLEPLPASVFRFSNTLRVATIERWNIPDGTVEGLHFPKLEKLTLKMVGISESSLHHMIAGCPALECLLIIYSFGFRCVRINSHSLRSIGVHARCPWTTCLLQFGELIIENAPCLERLLHLDQWSDLQVSVICAPKLKTIRYLLGQAYSTKILFSSTFIQGLHVDGLATVVRTVQILAVDMTVLSLDTVIYFMRCFPCLEKLYIQSSGPGASNLWRRKHRDLITSLDIRLKTIVFERYRGTRSEVSFLTFFVFNARVLELMTLQIGVGNHNEKFLAEQYRKLQLENRASRGAQFQFRTDRCIRNSRDIKDACDLDLTDPFVC</sequence>
<protein>
    <recommendedName>
        <fullName evidence="2">FBD domain-containing protein</fullName>
    </recommendedName>
</protein>
<dbReference type="Proteomes" id="UP000008810">
    <property type="component" value="Chromosome 4"/>
</dbReference>
<accession>I1IGZ4</accession>
<evidence type="ECO:0000313" key="4">
    <source>
        <dbReference type="EnsemblPlants" id="KQJ86071"/>
    </source>
</evidence>
<dbReference type="Pfam" id="PF08387">
    <property type="entry name" value="FBD"/>
    <property type="match status" value="1"/>
</dbReference>
<organism evidence="4">
    <name type="scientific">Brachypodium distachyon</name>
    <name type="common">Purple false brome</name>
    <name type="synonym">Trachynia distachya</name>
    <dbReference type="NCBI Taxonomy" id="15368"/>
    <lineage>
        <taxon>Eukaryota</taxon>
        <taxon>Viridiplantae</taxon>
        <taxon>Streptophyta</taxon>
        <taxon>Embryophyta</taxon>
        <taxon>Tracheophyta</taxon>
        <taxon>Spermatophyta</taxon>
        <taxon>Magnoliopsida</taxon>
        <taxon>Liliopsida</taxon>
        <taxon>Poales</taxon>
        <taxon>Poaceae</taxon>
        <taxon>BOP clade</taxon>
        <taxon>Pooideae</taxon>
        <taxon>Stipodae</taxon>
        <taxon>Brachypodieae</taxon>
        <taxon>Brachypodium</taxon>
    </lineage>
</organism>
<dbReference type="PANTHER" id="PTHR32141:SF117">
    <property type="entry name" value="FBD DOMAIN-CONTAINING PROTEIN"/>
    <property type="match status" value="1"/>
</dbReference>
<dbReference type="InterPro" id="IPR032675">
    <property type="entry name" value="LRR_dom_sf"/>
</dbReference>
<reference evidence="4" key="3">
    <citation type="submission" date="2018-08" db="UniProtKB">
        <authorList>
            <consortium name="EnsemblPlants"/>
        </authorList>
    </citation>
    <scope>IDENTIFICATION</scope>
    <source>
        <strain evidence="4">cv. Bd21</strain>
    </source>
</reference>
<dbReference type="RefSeq" id="XP_010237096.1">
    <property type="nucleotide sequence ID" value="XM_010238794.3"/>
</dbReference>
<dbReference type="Gene3D" id="3.80.10.10">
    <property type="entry name" value="Ribonuclease Inhibitor"/>
    <property type="match status" value="1"/>
</dbReference>
<evidence type="ECO:0000313" key="5">
    <source>
        <dbReference type="Proteomes" id="UP000008810"/>
    </source>
</evidence>
<dbReference type="InterPro" id="IPR006566">
    <property type="entry name" value="FBD"/>
</dbReference>
<dbReference type="PANTHER" id="PTHR32141">
    <property type="match status" value="1"/>
</dbReference>
<keyword evidence="5" id="KW-1185">Reference proteome</keyword>
<dbReference type="ExpressionAtlas" id="I1IGZ4">
    <property type="expression patterns" value="baseline"/>
</dbReference>
<proteinExistence type="predicted"/>
<dbReference type="EnsemblPlants" id="KQJ86071">
    <property type="protein sequence ID" value="KQJ86071"/>
    <property type="gene ID" value="BRADI_4g03107v3"/>
</dbReference>
<dbReference type="SUPFAM" id="SSF52047">
    <property type="entry name" value="RNI-like"/>
    <property type="match status" value="1"/>
</dbReference>
<evidence type="ECO:0000256" key="1">
    <source>
        <dbReference type="SAM" id="MobiDB-lite"/>
    </source>
</evidence>
<feature type="domain" description="FBD" evidence="2">
    <location>
        <begin position="377"/>
        <end position="450"/>
    </location>
</feature>
<dbReference type="OMA" id="CVRINSH"/>